<dbReference type="RefSeq" id="WP_170170973.1">
    <property type="nucleotide sequence ID" value="NZ_JABEOU010000052.1"/>
</dbReference>
<dbReference type="PANTHER" id="PTHR43102">
    <property type="entry name" value="SLR1143 PROTEIN"/>
    <property type="match status" value="1"/>
</dbReference>
<proteinExistence type="predicted"/>
<sequence length="169" mass="18664">MLWKMLRERSRSRAVRHLGVLGTPAEPGLDRFVAQAASAFAAPISLLTVLHDQQMLVKASTGLDMECLPRKDGFCHYAVDQDDLLEVCDALADPFFRTLPCVTSEPHVRYYLGAPLTLTHDIDIGMLCVVDTVARPPASRDQRSYLIGLARQAADAIERRADFRNGLAA</sequence>
<evidence type="ECO:0000313" key="3">
    <source>
        <dbReference type="Proteomes" id="UP000550136"/>
    </source>
</evidence>
<accession>A0A7Y2KS42</accession>
<dbReference type="InterPro" id="IPR003018">
    <property type="entry name" value="GAF"/>
</dbReference>
<name>A0A7Y2KS42_SPHPI</name>
<reference evidence="2 3" key="1">
    <citation type="submission" date="2020-05" db="EMBL/GenBank/DDBJ databases">
        <title>Draft Genome Sequences of Sphingomonas sp. Isolated from the International Space Station.</title>
        <authorList>
            <person name="Bijlani S."/>
            <person name="Singh N.K."/>
            <person name="Mason C.E."/>
            <person name="Wang C.C."/>
            <person name="Venkateswaran K."/>
        </authorList>
    </citation>
    <scope>NUCLEOTIDE SEQUENCE [LARGE SCALE GENOMIC DNA]</scope>
    <source>
        <strain evidence="2 3">FKI-L5-BR-P1</strain>
    </source>
</reference>
<evidence type="ECO:0000313" key="2">
    <source>
        <dbReference type="EMBL" id="NNG59144.1"/>
    </source>
</evidence>
<dbReference type="Gene3D" id="3.30.450.40">
    <property type="match status" value="1"/>
</dbReference>
<organism evidence="2 3">
    <name type="scientific">Sphingomonas paucimobilis</name>
    <name type="common">Pseudomonas paucimobilis</name>
    <dbReference type="NCBI Taxonomy" id="13689"/>
    <lineage>
        <taxon>Bacteria</taxon>
        <taxon>Pseudomonadati</taxon>
        <taxon>Pseudomonadota</taxon>
        <taxon>Alphaproteobacteria</taxon>
        <taxon>Sphingomonadales</taxon>
        <taxon>Sphingomonadaceae</taxon>
        <taxon>Sphingomonas</taxon>
    </lineage>
</organism>
<dbReference type="Pfam" id="PF01590">
    <property type="entry name" value="GAF"/>
    <property type="match status" value="1"/>
</dbReference>
<comment type="caution">
    <text evidence="2">The sequence shown here is derived from an EMBL/GenBank/DDBJ whole genome shotgun (WGS) entry which is preliminary data.</text>
</comment>
<dbReference type="EMBL" id="JABEOU010000052">
    <property type="protein sequence ID" value="NNG59144.1"/>
    <property type="molecule type" value="Genomic_DNA"/>
</dbReference>
<dbReference type="AlphaFoldDB" id="A0A7Y2KS42"/>
<dbReference type="Proteomes" id="UP000550136">
    <property type="component" value="Unassembled WGS sequence"/>
</dbReference>
<feature type="domain" description="GAF" evidence="1">
    <location>
        <begin position="29"/>
        <end position="157"/>
    </location>
</feature>
<evidence type="ECO:0000259" key="1">
    <source>
        <dbReference type="Pfam" id="PF01590"/>
    </source>
</evidence>
<dbReference type="PANTHER" id="PTHR43102:SF2">
    <property type="entry name" value="GAF DOMAIN-CONTAINING PROTEIN"/>
    <property type="match status" value="1"/>
</dbReference>
<protein>
    <submittedName>
        <fullName evidence="2">GAF domain-containing protein</fullName>
    </submittedName>
</protein>
<dbReference type="SUPFAM" id="SSF55781">
    <property type="entry name" value="GAF domain-like"/>
    <property type="match status" value="1"/>
</dbReference>
<gene>
    <name evidence="2" type="ORF">HKX06_17440</name>
</gene>
<dbReference type="InterPro" id="IPR029016">
    <property type="entry name" value="GAF-like_dom_sf"/>
</dbReference>